<name>A0A8S9MYI2_BRACR</name>
<dbReference type="EMBL" id="QGKX02002183">
    <property type="protein sequence ID" value="KAF3486459.1"/>
    <property type="molecule type" value="Genomic_DNA"/>
</dbReference>
<proteinExistence type="predicted"/>
<dbReference type="AlphaFoldDB" id="A0A8S9MYI2"/>
<evidence type="ECO:0000313" key="1">
    <source>
        <dbReference type="EMBL" id="KAF3486459.1"/>
    </source>
</evidence>
<reference evidence="1" key="1">
    <citation type="submission" date="2019-12" db="EMBL/GenBank/DDBJ databases">
        <title>Genome sequencing and annotation of Brassica cretica.</title>
        <authorList>
            <person name="Studholme D.J."/>
            <person name="Sarris P."/>
        </authorList>
    </citation>
    <scope>NUCLEOTIDE SEQUENCE</scope>
    <source>
        <strain evidence="1">PFS-109/04</strain>
        <tissue evidence="1">Leaf</tissue>
    </source>
</reference>
<comment type="caution">
    <text evidence="1">The sequence shown here is derived from an EMBL/GenBank/DDBJ whole genome shotgun (WGS) entry which is preliminary data.</text>
</comment>
<protein>
    <submittedName>
        <fullName evidence="1">Uncharacterized protein</fullName>
    </submittedName>
</protein>
<gene>
    <name evidence="1" type="ORF">F2Q69_00055222</name>
</gene>
<evidence type="ECO:0000313" key="2">
    <source>
        <dbReference type="Proteomes" id="UP000712600"/>
    </source>
</evidence>
<sequence length="54" mass="6061">MELPFLYTLELKDGGSDYLGKDVPKDPTQQTPIDNFMVDELMEPKKSGDGATKR</sequence>
<organism evidence="1 2">
    <name type="scientific">Brassica cretica</name>
    <name type="common">Mustard</name>
    <dbReference type="NCBI Taxonomy" id="69181"/>
    <lineage>
        <taxon>Eukaryota</taxon>
        <taxon>Viridiplantae</taxon>
        <taxon>Streptophyta</taxon>
        <taxon>Embryophyta</taxon>
        <taxon>Tracheophyta</taxon>
        <taxon>Spermatophyta</taxon>
        <taxon>Magnoliopsida</taxon>
        <taxon>eudicotyledons</taxon>
        <taxon>Gunneridae</taxon>
        <taxon>Pentapetalae</taxon>
        <taxon>rosids</taxon>
        <taxon>malvids</taxon>
        <taxon>Brassicales</taxon>
        <taxon>Brassicaceae</taxon>
        <taxon>Brassiceae</taxon>
        <taxon>Brassica</taxon>
    </lineage>
</organism>
<accession>A0A8S9MYI2</accession>
<dbReference type="Proteomes" id="UP000712600">
    <property type="component" value="Unassembled WGS sequence"/>
</dbReference>